<dbReference type="Gene3D" id="1.10.510.10">
    <property type="entry name" value="Transferase(Phosphotransferase) domain 1"/>
    <property type="match status" value="1"/>
</dbReference>
<dbReference type="GO" id="GO:0044773">
    <property type="term" value="P:mitotic DNA damage checkpoint signaling"/>
    <property type="evidence" value="ECO:0007669"/>
    <property type="project" value="TreeGrafter"/>
</dbReference>
<feature type="region of interest" description="Disordered" evidence="1">
    <location>
        <begin position="120"/>
        <end position="152"/>
    </location>
</feature>
<gene>
    <name evidence="3" type="ORF">PIIN_04289</name>
</gene>
<organism evidence="3 4">
    <name type="scientific">Serendipita indica (strain DSM 11827)</name>
    <name type="common">Root endophyte fungus</name>
    <name type="synonym">Piriformospora indica</name>
    <dbReference type="NCBI Taxonomy" id="1109443"/>
    <lineage>
        <taxon>Eukaryota</taxon>
        <taxon>Fungi</taxon>
        <taxon>Dikarya</taxon>
        <taxon>Basidiomycota</taxon>
        <taxon>Agaricomycotina</taxon>
        <taxon>Agaricomycetes</taxon>
        <taxon>Sebacinales</taxon>
        <taxon>Serendipitaceae</taxon>
        <taxon>Serendipita</taxon>
    </lineage>
</organism>
<feature type="compositionally biased region" description="Basic and acidic residues" evidence="1">
    <location>
        <begin position="126"/>
        <end position="139"/>
    </location>
</feature>
<dbReference type="InterPro" id="IPR011009">
    <property type="entry name" value="Kinase-like_dom_sf"/>
</dbReference>
<dbReference type="AlphaFoldDB" id="G4TGC3"/>
<dbReference type="InterPro" id="IPR000719">
    <property type="entry name" value="Prot_kinase_dom"/>
</dbReference>
<protein>
    <recommendedName>
        <fullName evidence="2">Protein kinase domain-containing protein</fullName>
    </recommendedName>
</protein>
<dbReference type="InParanoid" id="G4TGC3"/>
<proteinExistence type="predicted"/>
<evidence type="ECO:0000313" key="3">
    <source>
        <dbReference type="EMBL" id="CCA70350.1"/>
    </source>
</evidence>
<dbReference type="Pfam" id="PF00069">
    <property type="entry name" value="Pkinase"/>
    <property type="match status" value="1"/>
</dbReference>
<comment type="caution">
    <text evidence="3">The sequence shown here is derived from an EMBL/GenBank/DDBJ whole genome shotgun (WGS) entry which is preliminary data.</text>
</comment>
<dbReference type="PANTHER" id="PTHR44167:SF24">
    <property type="entry name" value="SERINE_THREONINE-PROTEIN KINASE CHK2"/>
    <property type="match status" value="1"/>
</dbReference>
<evidence type="ECO:0000259" key="2">
    <source>
        <dbReference type="PROSITE" id="PS50011"/>
    </source>
</evidence>
<dbReference type="GO" id="GO:0004674">
    <property type="term" value="F:protein serine/threonine kinase activity"/>
    <property type="evidence" value="ECO:0007669"/>
    <property type="project" value="TreeGrafter"/>
</dbReference>
<dbReference type="SMART" id="SM00220">
    <property type="entry name" value="S_TKc"/>
    <property type="match status" value="1"/>
</dbReference>
<reference evidence="3 4" key="1">
    <citation type="journal article" date="2011" name="PLoS Pathog.">
        <title>Endophytic Life Strategies Decoded by Genome and Transcriptome Analyses of the Mutualistic Root Symbiont Piriformospora indica.</title>
        <authorList>
            <person name="Zuccaro A."/>
            <person name="Lahrmann U."/>
            <person name="Guldener U."/>
            <person name="Langen G."/>
            <person name="Pfiffi S."/>
            <person name="Biedenkopf D."/>
            <person name="Wong P."/>
            <person name="Samans B."/>
            <person name="Grimm C."/>
            <person name="Basiewicz M."/>
            <person name="Murat C."/>
            <person name="Martin F."/>
            <person name="Kogel K.H."/>
        </authorList>
    </citation>
    <scope>NUCLEOTIDE SEQUENCE [LARGE SCALE GENOMIC DNA]</scope>
    <source>
        <strain evidence="3 4">DSM 11827</strain>
    </source>
</reference>
<dbReference type="eggNOG" id="KOG0583">
    <property type="taxonomic scope" value="Eukaryota"/>
</dbReference>
<sequence length="409" mass="45806">MIMEIASGTDGKDGFRMMLHAGALTRILQCLGVDPRLVIVGIYIDDSFKATRYLFSLSDPMGEEVIYIKKEFDLGNKAQALMFLSELYRMVIFARHPDSDILEKNVDEMVNEIQCMRLDPITSTQTRERQDNSGKDGRSKRLKPSGGNDKDNAMNDAIVEAGYALAWHHLPQGGKDKIELPFLFPDNVREAMRRDGLPVIIKRVKYNSEVDILAYLGSRGGGSNHIIALLEVLKCDTQWLIVMPKHVKLREAAHLLLTPATVYSFQKQFLQGVAFMHANGVVHLDLKPDNVVIDFGERRRSRSHEATLYIIDFGIAEMNVTASTTVDDVCGTRGWTAPEIQEDQSWSPILADRWACGKVLLYLGEQINRKSGVQELVRRLMDDNPQARPPVSLVLEGIFGGSECQVMAG</sequence>
<dbReference type="OMA" id="ICEIDSN"/>
<dbReference type="SUPFAM" id="SSF56112">
    <property type="entry name" value="Protein kinase-like (PK-like)"/>
    <property type="match status" value="1"/>
</dbReference>
<keyword evidence="4" id="KW-1185">Reference proteome</keyword>
<dbReference type="Proteomes" id="UP000007148">
    <property type="component" value="Unassembled WGS sequence"/>
</dbReference>
<dbReference type="PROSITE" id="PS50011">
    <property type="entry name" value="PROTEIN_KINASE_DOM"/>
    <property type="match status" value="1"/>
</dbReference>
<dbReference type="PROSITE" id="PS00108">
    <property type="entry name" value="PROTEIN_KINASE_ST"/>
    <property type="match status" value="1"/>
</dbReference>
<accession>G4TGC3</accession>
<dbReference type="HOGENOM" id="CLU_672882_0_0_1"/>
<dbReference type="EMBL" id="CAFZ01000080">
    <property type="protein sequence ID" value="CCA70350.1"/>
    <property type="molecule type" value="Genomic_DNA"/>
</dbReference>
<evidence type="ECO:0000313" key="4">
    <source>
        <dbReference type="Proteomes" id="UP000007148"/>
    </source>
</evidence>
<dbReference type="PANTHER" id="PTHR44167">
    <property type="entry name" value="OVARIAN-SPECIFIC SERINE/THREONINE-PROTEIN KINASE LOK-RELATED"/>
    <property type="match status" value="1"/>
</dbReference>
<dbReference type="GO" id="GO:0005524">
    <property type="term" value="F:ATP binding"/>
    <property type="evidence" value="ECO:0007669"/>
    <property type="project" value="InterPro"/>
</dbReference>
<dbReference type="GO" id="GO:0005634">
    <property type="term" value="C:nucleus"/>
    <property type="evidence" value="ECO:0007669"/>
    <property type="project" value="TreeGrafter"/>
</dbReference>
<name>G4TGC3_SERID</name>
<dbReference type="OrthoDB" id="4062651at2759"/>
<dbReference type="InterPro" id="IPR008271">
    <property type="entry name" value="Ser/Thr_kinase_AS"/>
</dbReference>
<dbReference type="STRING" id="1109443.G4TGC3"/>
<dbReference type="CDD" id="cd00180">
    <property type="entry name" value="PKc"/>
    <property type="match status" value="1"/>
</dbReference>
<feature type="domain" description="Protein kinase" evidence="2">
    <location>
        <begin position="164"/>
        <end position="409"/>
    </location>
</feature>
<evidence type="ECO:0000256" key="1">
    <source>
        <dbReference type="SAM" id="MobiDB-lite"/>
    </source>
</evidence>